<reference evidence="4" key="2">
    <citation type="submission" date="2018-05" db="EMBL/GenBank/DDBJ databases">
        <authorList>
            <person name="Lanie J.A."/>
            <person name="Ng W.-L."/>
            <person name="Kazmierczak K.M."/>
            <person name="Andrzejewski T.M."/>
            <person name="Davidsen T.M."/>
            <person name="Wayne K.J."/>
            <person name="Tettelin H."/>
            <person name="Glass J.I."/>
            <person name="Rusch D."/>
            <person name="Podicherti R."/>
            <person name="Tsui H.-C.T."/>
            <person name="Winkler M.E."/>
        </authorList>
    </citation>
    <scope>NUCLEOTIDE SEQUENCE</scope>
    <source>
        <strain evidence="4">ZC4RG45</strain>
    </source>
</reference>
<feature type="compositionally biased region" description="Basic and acidic residues" evidence="1">
    <location>
        <begin position="98"/>
        <end position="107"/>
    </location>
</feature>
<evidence type="ECO:0000313" key="3">
    <source>
        <dbReference type="EMBL" id="MFO7194137.1"/>
    </source>
</evidence>
<feature type="region of interest" description="Disordered" evidence="1">
    <location>
        <begin position="76"/>
        <end position="145"/>
    </location>
</feature>
<reference evidence="3" key="1">
    <citation type="submission" date="2018-05" db="EMBL/GenBank/DDBJ databases">
        <authorList>
            <person name="Moura L."/>
            <person name="Setubal J.C."/>
        </authorList>
    </citation>
    <scope>NUCLEOTIDE SEQUENCE</scope>
    <source>
        <strain evidence="3">ZC4RG45</strain>
    </source>
</reference>
<keyword evidence="2" id="KW-0812">Transmembrane</keyword>
<dbReference type="EMBL" id="QGUI02000359">
    <property type="protein sequence ID" value="MFO7194137.1"/>
    <property type="molecule type" value="Genomic_DNA"/>
</dbReference>
<gene>
    <name evidence="3" type="ORF">DIU77_017990</name>
    <name evidence="4" type="ORF">DIU77_10250</name>
</gene>
<evidence type="ECO:0000256" key="2">
    <source>
        <dbReference type="SAM" id="Phobius"/>
    </source>
</evidence>
<sequence length="187" mass="19540">MTRPDAGSRPPEAAQQPAAGERAPIQPPKPSAPQPAQAPGGGKERRSINKLRVAGYALLVVAVLAALVPILGLASDQQPSSSQAARQAAEQTTTTTTRSKEKTEKSATRKPRASTSATRSKPASSTTRKSREPAADTAGLGPIITDEATERAEAEQARRKLIVGGVAVGLLLIVLWGRRVRAAKSKQ</sequence>
<evidence type="ECO:0000256" key="1">
    <source>
        <dbReference type="SAM" id="MobiDB-lite"/>
    </source>
</evidence>
<feature type="compositionally biased region" description="Polar residues" evidence="1">
    <location>
        <begin position="113"/>
        <end position="127"/>
    </location>
</feature>
<feature type="compositionally biased region" description="Low complexity" evidence="1">
    <location>
        <begin position="9"/>
        <end position="24"/>
    </location>
</feature>
<evidence type="ECO:0000313" key="5">
    <source>
        <dbReference type="Proteomes" id="UP000249324"/>
    </source>
</evidence>
<dbReference type="Proteomes" id="UP000249324">
    <property type="component" value="Unassembled WGS sequence"/>
</dbReference>
<keyword evidence="2" id="KW-0472">Membrane</keyword>
<feature type="region of interest" description="Disordered" evidence="1">
    <location>
        <begin position="1"/>
        <end position="45"/>
    </location>
</feature>
<dbReference type="AlphaFoldDB" id="A0A2W4JSR4"/>
<protein>
    <submittedName>
        <fullName evidence="4">Uncharacterized protein</fullName>
    </submittedName>
</protein>
<feature type="transmembrane region" description="Helical" evidence="2">
    <location>
        <begin position="53"/>
        <end position="74"/>
    </location>
</feature>
<organism evidence="4">
    <name type="scientific">Thermocrispum agreste</name>
    <dbReference type="NCBI Taxonomy" id="37925"/>
    <lineage>
        <taxon>Bacteria</taxon>
        <taxon>Bacillati</taxon>
        <taxon>Actinomycetota</taxon>
        <taxon>Actinomycetes</taxon>
        <taxon>Pseudonocardiales</taxon>
        <taxon>Pseudonocardiaceae</taxon>
        <taxon>Thermocrispum</taxon>
    </lineage>
</organism>
<dbReference type="STRING" id="1111738.GCA_000427905_01645"/>
<proteinExistence type="predicted"/>
<feature type="compositionally biased region" description="Low complexity" evidence="1">
    <location>
        <begin position="76"/>
        <end position="97"/>
    </location>
</feature>
<dbReference type="EMBL" id="QGUI01000361">
    <property type="protein sequence ID" value="PZM96757.1"/>
    <property type="molecule type" value="Genomic_DNA"/>
</dbReference>
<accession>A0A2W4JSR4</accession>
<feature type="transmembrane region" description="Helical" evidence="2">
    <location>
        <begin position="161"/>
        <end position="177"/>
    </location>
</feature>
<name>A0A2W4JSR4_9PSEU</name>
<evidence type="ECO:0000313" key="4">
    <source>
        <dbReference type="EMBL" id="PZM96757.1"/>
    </source>
</evidence>
<keyword evidence="2" id="KW-1133">Transmembrane helix</keyword>
<reference evidence="3" key="4">
    <citation type="submission" date="2023-08" db="EMBL/GenBank/DDBJ databases">
        <authorList>
            <person name="Guima S.E.S."/>
            <person name="Martins L.F."/>
            <person name="Silva A.M."/>
            <person name="Setubal J.C."/>
        </authorList>
    </citation>
    <scope>NUCLEOTIDE SEQUENCE</scope>
    <source>
        <strain evidence="3">ZC4RG45</strain>
    </source>
</reference>
<reference evidence="3 5" key="3">
    <citation type="journal article" date="2021" name="BMC Genomics">
        <title>Genome-resolved metagenome and metatranscriptome analyses of thermophilic composting reveal key bacterial players and their metabolic interactions.</title>
        <authorList>
            <person name="Braga L.P.P."/>
            <person name="Pereira R.V."/>
            <person name="Martins L.F."/>
            <person name="Moura L.M.S."/>
            <person name="Sanchez F.B."/>
            <person name="Patane J.S.L."/>
            <person name="da Silva A.M."/>
            <person name="Setubal J.C."/>
        </authorList>
    </citation>
    <scope>NUCLEOTIDE SEQUENCE [LARGE SCALE GENOMIC DNA]</scope>
    <source>
        <strain evidence="3">ZC4RG45</strain>
    </source>
</reference>
<comment type="caution">
    <text evidence="4">The sequence shown here is derived from an EMBL/GenBank/DDBJ whole genome shotgun (WGS) entry which is preliminary data.</text>
</comment>